<reference evidence="8" key="1">
    <citation type="submission" date="2023-07" db="EMBL/GenBank/DDBJ databases">
        <title>A draft genome of Kazachstania heterogenica Y-27499.</title>
        <authorList>
            <person name="Donic C."/>
            <person name="Kralova J.S."/>
            <person name="Fidel L."/>
            <person name="Ben-Dor S."/>
            <person name="Jung S."/>
        </authorList>
    </citation>
    <scope>NUCLEOTIDE SEQUENCE [LARGE SCALE GENOMIC DNA]</scope>
    <source>
        <strain evidence="8">Y27499</strain>
    </source>
</reference>
<dbReference type="PANTHER" id="PTHR13298">
    <property type="entry name" value="CYTOSOLIC REGULATOR PIANISSIMO"/>
    <property type="match status" value="1"/>
</dbReference>
<comment type="similarity">
    <text evidence="1">Belongs to the RICTOR family.</text>
</comment>
<feature type="compositionally biased region" description="Polar residues" evidence="3">
    <location>
        <begin position="76"/>
        <end position="86"/>
    </location>
</feature>
<protein>
    <submittedName>
        <fullName evidence="7">Uncharacterized protein</fullName>
    </submittedName>
</protein>
<feature type="region of interest" description="Disordered" evidence="3">
    <location>
        <begin position="66"/>
        <end position="86"/>
    </location>
</feature>
<dbReference type="InterPro" id="IPR028267">
    <property type="entry name" value="Pianissimo_N"/>
</dbReference>
<feature type="region of interest" description="Disordered" evidence="3">
    <location>
        <begin position="1"/>
        <end position="28"/>
    </location>
</feature>
<dbReference type="SMART" id="SM01307">
    <property type="entry name" value="RICTOR_M"/>
    <property type="match status" value="1"/>
</dbReference>
<accession>A0AAN8A8S0</accession>
<dbReference type="SUPFAM" id="SSF48371">
    <property type="entry name" value="ARM repeat"/>
    <property type="match status" value="1"/>
</dbReference>
<feature type="coiled-coil region" evidence="2">
    <location>
        <begin position="153"/>
        <end position="194"/>
    </location>
</feature>
<feature type="domain" description="Rapamycin-insensitive companion of mTOR" evidence="6">
    <location>
        <begin position="1162"/>
        <end position="1234"/>
    </location>
</feature>
<evidence type="ECO:0000313" key="8">
    <source>
        <dbReference type="Proteomes" id="UP001306508"/>
    </source>
</evidence>
<dbReference type="Pfam" id="PF14668">
    <property type="entry name" value="RICTOR_V"/>
    <property type="match status" value="1"/>
</dbReference>
<dbReference type="InterPro" id="IPR016024">
    <property type="entry name" value="ARM-type_fold"/>
</dbReference>
<keyword evidence="2" id="KW-0175">Coiled coil</keyword>
<dbReference type="SMART" id="SM01308">
    <property type="entry name" value="RICTOR_N"/>
    <property type="match status" value="1"/>
</dbReference>
<evidence type="ECO:0000256" key="3">
    <source>
        <dbReference type="SAM" id="MobiDB-lite"/>
    </source>
</evidence>
<keyword evidence="8" id="KW-1185">Reference proteome</keyword>
<dbReference type="InterPro" id="IPR029451">
    <property type="entry name" value="RICTOR_M"/>
</dbReference>
<dbReference type="GO" id="GO:0031932">
    <property type="term" value="C:TORC2 complex"/>
    <property type="evidence" value="ECO:0007669"/>
    <property type="project" value="InterPro"/>
</dbReference>
<gene>
    <name evidence="7" type="ORF">RI543_002449</name>
</gene>
<evidence type="ECO:0000313" key="7">
    <source>
        <dbReference type="EMBL" id="KAK5779910.1"/>
    </source>
</evidence>
<dbReference type="InterPro" id="IPR028268">
    <property type="entry name" value="Pianissimo_fam"/>
</dbReference>
<dbReference type="SMART" id="SM01310">
    <property type="entry name" value="RICTOR_V"/>
    <property type="match status" value="1"/>
</dbReference>
<dbReference type="EMBL" id="JAWIZZ010000045">
    <property type="protein sequence ID" value="KAK5779910.1"/>
    <property type="molecule type" value="Genomic_DNA"/>
</dbReference>
<dbReference type="GO" id="GO:0038203">
    <property type="term" value="P:TORC2 signaling"/>
    <property type="evidence" value="ECO:0007669"/>
    <property type="project" value="TreeGrafter"/>
</dbReference>
<feature type="domain" description="Rapamycin-insensitive companion of mTOR N-terminal" evidence="5">
    <location>
        <begin position="339"/>
        <end position="685"/>
    </location>
</feature>
<comment type="caution">
    <text evidence="7">The sequence shown here is derived from an EMBL/GenBank/DDBJ whole genome shotgun (WGS) entry which is preliminary data.</text>
</comment>
<dbReference type="InterPro" id="IPR029453">
    <property type="entry name" value="Rictor_IV"/>
</dbReference>
<evidence type="ECO:0000259" key="5">
    <source>
        <dbReference type="SMART" id="SM01308"/>
    </source>
</evidence>
<evidence type="ECO:0000259" key="4">
    <source>
        <dbReference type="SMART" id="SM01307"/>
    </source>
</evidence>
<sequence length="1313" mass="151027">MNKDNIEQQNNNVSKPSRSITPHYNTSNIRNSIYNTSNNAIMNSNTDLNNDHSNKKSLVLATSFSRTKRNEPHNIMSPQLNMTSPISPYSTGLPKTSITKSRQNLKLEIEQLENELFKLRSKKQDTEKFRDTSETAIFSATYSTEHLQKHSQRIRTNTQIREIDMNLKKLERQLETLKSQYKAVKDNYSSLNSISDHEDSSSEDHLENTNNKYVKSININETNAIDTNNRPHNFFDIGSTTLRNISSRSSSFDPDDCKSIESKNNQESNVFIIPKMEASKQSLPEASLIKNKKSPIKAITNTHPVKDKMETATLESATWYISDYMESLQENDISKEFILEKSNNLIKILKDHPEIRNDLVLTSFMKTIKNHFLRDDCLISATTYRVCRYLINGPEFIKILFNMNIETFLEKSLMKDNKFQVEKEQALKLIQRMSEYENGITTKITQILINCIERNNDILKVLFVETLLEFCIKSPKIVNKCQGIHILSKLLQECSSFELSSVILDTILSLMEYPATRIYYIDDFDITVLSSVFSDMNTKKTLNIEKLQSITILITKALKNYAGFMLYCMNNFKPLKDLLIFFQVPLCAHYLIDIFLDILTIKPLSLKGRAKNAIFNAKTSEILKGSVPSNQVLAITLEVLSRCKFENYLIDLINCTLGEDSHTTMSTKARLLLSEYLNLRSNLLNVSSLPSLKKTHNTDVSKNQEIFQFCKTVNKLNRGRNTIGMGDIDSKEQIRQYTKSVKTNSLVTNVDDLRFRKMVLDSKVLQTKDFSHWNWDVIQELLEGPLMNKRQLEELARSTKFIRRLLVFYRPLRLRFSNIDKGTRLAQKYIQVGCKFFKVLTRNPEGLKIFLEDTKIVPQLASLLYRAMEGNTNDNIFSEETLKTKIVDGYFKFVGVLTETLSGIKILTKWNFFTVIYKMFQEESFIGMKFLLLTLPELNLVYSVHCRVIFGKALTATNKKLRIKATKIIGDRLNNLNKHDYNLYDSNTVTKLQKLKLELLTRQLYDLSSSVVAIADKALYEYILNDDASINTKISIKKFLNQMVFIGSPILFELLSKPLGFKMLDEIDFVEKERKSWLLTKNREYVIIMEQFLSNGQSSLSIFNSTRYNVGDKLPLHFYESLSKTEGGISLLTQSGDLLKCINVIKKYVDTLDGGRHKDIDPTTIKSMLWCLGYIGSTVLGISLLDNYSIVTDIVRIAYDSDITSIKFTAFFVLGLINKTCEGYEILDELDWNCTLSIMGKPVGVSLPSKLDKFLAFKEKAWTSDVAYKEETFEYNLSTNKLICDSNTKITNYCLDELLDNQYYSQRTVKKKN</sequence>
<evidence type="ECO:0000256" key="2">
    <source>
        <dbReference type="SAM" id="Coils"/>
    </source>
</evidence>
<dbReference type="PANTHER" id="PTHR13298:SF11">
    <property type="entry name" value="RAPAMYCIN-INSENSITIVE COMPANION OF MTOR"/>
    <property type="match status" value="1"/>
</dbReference>
<dbReference type="InterPro" id="IPR029452">
    <property type="entry name" value="RICTOR_V"/>
</dbReference>
<feature type="domain" description="Rapamycin-insensitive companion of mTOR middle" evidence="4">
    <location>
        <begin position="750"/>
        <end position="975"/>
    </location>
</feature>
<evidence type="ECO:0000256" key="1">
    <source>
        <dbReference type="ARBA" id="ARBA00008878"/>
    </source>
</evidence>
<dbReference type="SMART" id="SM01303">
    <property type="entry name" value="RasGEF_N_2"/>
    <property type="match status" value="1"/>
</dbReference>
<organism evidence="7 8">
    <name type="scientific">Arxiozyma heterogenica</name>
    <dbReference type="NCBI Taxonomy" id="278026"/>
    <lineage>
        <taxon>Eukaryota</taxon>
        <taxon>Fungi</taxon>
        <taxon>Dikarya</taxon>
        <taxon>Ascomycota</taxon>
        <taxon>Saccharomycotina</taxon>
        <taxon>Saccharomycetes</taxon>
        <taxon>Saccharomycetales</taxon>
        <taxon>Saccharomycetaceae</taxon>
        <taxon>Arxiozyma</taxon>
    </lineage>
</organism>
<dbReference type="Pfam" id="PF14666">
    <property type="entry name" value="RICTOR_M"/>
    <property type="match status" value="1"/>
</dbReference>
<feature type="coiled-coil region" evidence="2">
    <location>
        <begin position="95"/>
        <end position="129"/>
    </location>
</feature>
<evidence type="ECO:0000259" key="6">
    <source>
        <dbReference type="SMART" id="SM01310"/>
    </source>
</evidence>
<feature type="compositionally biased region" description="Polar residues" evidence="3">
    <location>
        <begin position="7"/>
        <end position="28"/>
    </location>
</feature>
<dbReference type="Pfam" id="PF14663">
    <property type="entry name" value="RasGEF_N_2"/>
    <property type="match status" value="1"/>
</dbReference>
<dbReference type="Proteomes" id="UP001306508">
    <property type="component" value="Unassembled WGS sequence"/>
</dbReference>
<name>A0AAN8A8S0_9SACH</name>
<dbReference type="Pfam" id="PF14664">
    <property type="entry name" value="RICTOR_N"/>
    <property type="match status" value="1"/>
</dbReference>
<proteinExistence type="inferred from homology"/>